<protein>
    <recommendedName>
        <fullName evidence="1">Methyltransferase domain-containing protein</fullName>
    </recommendedName>
</protein>
<dbReference type="InterPro" id="IPR029063">
    <property type="entry name" value="SAM-dependent_MTases_sf"/>
</dbReference>
<evidence type="ECO:0000313" key="3">
    <source>
        <dbReference type="Proteomes" id="UP000034107"/>
    </source>
</evidence>
<dbReference type="CDD" id="cd02440">
    <property type="entry name" value="AdoMet_MTases"/>
    <property type="match status" value="1"/>
</dbReference>
<dbReference type="EMBL" id="LCLS01000008">
    <property type="protein sequence ID" value="KKU21980.1"/>
    <property type="molecule type" value="Genomic_DNA"/>
</dbReference>
<dbReference type="GO" id="GO:0008168">
    <property type="term" value="F:methyltransferase activity"/>
    <property type="evidence" value="ECO:0007669"/>
    <property type="project" value="TreeGrafter"/>
</dbReference>
<dbReference type="Gene3D" id="3.40.50.150">
    <property type="entry name" value="Vaccinia Virus protein VP39"/>
    <property type="match status" value="1"/>
</dbReference>
<dbReference type="InterPro" id="IPR041698">
    <property type="entry name" value="Methyltransf_25"/>
</dbReference>
<name>A0A0G1RM19_9BACT</name>
<organism evidence="2 3">
    <name type="scientific">Candidatus Nomurabacteria bacterium GW2011_GWA1_46_11</name>
    <dbReference type="NCBI Taxonomy" id="1618732"/>
    <lineage>
        <taxon>Bacteria</taxon>
        <taxon>Candidatus Nomuraibacteriota</taxon>
    </lineage>
</organism>
<proteinExistence type="predicted"/>
<comment type="caution">
    <text evidence="2">The sequence shown here is derived from an EMBL/GenBank/DDBJ whole genome shotgun (WGS) entry which is preliminary data.</text>
</comment>
<dbReference type="PANTHER" id="PTHR43591:SF24">
    <property type="entry name" value="2-METHOXY-6-POLYPRENYL-1,4-BENZOQUINOL METHYLASE, MITOCHONDRIAL"/>
    <property type="match status" value="1"/>
</dbReference>
<evidence type="ECO:0000313" key="2">
    <source>
        <dbReference type="EMBL" id="KKU21980.1"/>
    </source>
</evidence>
<gene>
    <name evidence="2" type="ORF">UX31_C0008G0022</name>
</gene>
<evidence type="ECO:0000259" key="1">
    <source>
        <dbReference type="Pfam" id="PF13649"/>
    </source>
</evidence>
<dbReference type="AlphaFoldDB" id="A0A0G1RM19"/>
<dbReference type="SUPFAM" id="SSF53335">
    <property type="entry name" value="S-adenosyl-L-methionine-dependent methyltransferases"/>
    <property type="match status" value="1"/>
</dbReference>
<accession>A0A0G1RM19</accession>
<feature type="domain" description="Methyltransferase" evidence="1">
    <location>
        <begin position="53"/>
        <end position="150"/>
    </location>
</feature>
<dbReference type="Proteomes" id="UP000034107">
    <property type="component" value="Unassembled WGS sequence"/>
</dbReference>
<sequence length="250" mass="28135">MEETEIHFWRQNWDRSVEIMNHTSPIEKLRVARRSGLIIEAVSGPNTHHEKKVLELGCGTGVYTIEFAKEKWELTATDLVPEMAEATRAKLAEYKKGNKHKNIKVMEADALRLPFAKASFEAVVGNSILHHLVPVEMGLKEIYRVLKPGGKVAFTEPNMINPHIFLQKNIGFLKKLAGDSPGETAFVRWKLAGRLRDQGFVNVRVEPFDFLYPFLPISLIGLVRSMGLTLEKVPLLRELAGSVVISAEKP</sequence>
<dbReference type="Pfam" id="PF13649">
    <property type="entry name" value="Methyltransf_25"/>
    <property type="match status" value="1"/>
</dbReference>
<dbReference type="PANTHER" id="PTHR43591">
    <property type="entry name" value="METHYLTRANSFERASE"/>
    <property type="match status" value="1"/>
</dbReference>
<reference evidence="2 3" key="1">
    <citation type="journal article" date="2015" name="Nature">
        <title>rRNA introns, odd ribosomes, and small enigmatic genomes across a large radiation of phyla.</title>
        <authorList>
            <person name="Brown C.T."/>
            <person name="Hug L.A."/>
            <person name="Thomas B.C."/>
            <person name="Sharon I."/>
            <person name="Castelle C.J."/>
            <person name="Singh A."/>
            <person name="Wilkins M.J."/>
            <person name="Williams K.H."/>
            <person name="Banfield J.F."/>
        </authorList>
    </citation>
    <scope>NUCLEOTIDE SEQUENCE [LARGE SCALE GENOMIC DNA]</scope>
</reference>